<dbReference type="Ensembl" id="ENSEAST00005023882.1">
    <property type="protein sequence ID" value="ENSEASP00005022013.1"/>
    <property type="gene ID" value="ENSEASG00005015030.1"/>
</dbReference>
<organism evidence="1">
    <name type="scientific">Equus asinus asinus</name>
    <dbReference type="NCBI Taxonomy" id="83772"/>
    <lineage>
        <taxon>Eukaryota</taxon>
        <taxon>Metazoa</taxon>
        <taxon>Chordata</taxon>
        <taxon>Craniata</taxon>
        <taxon>Vertebrata</taxon>
        <taxon>Euteleostomi</taxon>
        <taxon>Mammalia</taxon>
        <taxon>Eutheria</taxon>
        <taxon>Laurasiatheria</taxon>
        <taxon>Perissodactyla</taxon>
        <taxon>Equidae</taxon>
        <taxon>Equus</taxon>
    </lineage>
</organism>
<evidence type="ECO:0000313" key="1">
    <source>
        <dbReference type="Ensembl" id="ENSEASP00005022013.1"/>
    </source>
</evidence>
<reference evidence="1" key="1">
    <citation type="submission" date="2023-03" db="UniProtKB">
        <authorList>
            <consortium name="Ensembl"/>
        </authorList>
    </citation>
    <scope>IDENTIFICATION</scope>
</reference>
<protein>
    <submittedName>
        <fullName evidence="1">Uncharacterized protein</fullName>
    </submittedName>
</protein>
<proteinExistence type="predicted"/>
<name>A0A8C4M983_EQUAS</name>
<sequence length="333" mass="38203">MVVGKLKIQMEKLKLNLYLTLLIKINSKWIKNLNVRHETVKLLEGNIGENLLDIGLGNDYLDMTPKTKTTNMKIKTWDYIKLKTFYTAKDTINKMKRQHMEWEKIFTNHISDQGLIAKIYKECIELNSKTSNSLIKIWAKDLNRYFSKEGKQMVNRCMKKCSASLIIREMQIKTTMRYHLRPVRMTVIKKTIRASPDGLVASSAWATQVWFLGAKLHCLSVNSYAVPATHIKELEGLMTGIYNYVLGLWRGKKREEGWKQMLAQGESFPAKKKERKREMLPSPWATSLNKKATIASTGKDVEKREHPRGQPCGQVVKVLGAPLRQPGVSSFGC</sequence>
<accession>A0A8C4M983</accession>
<dbReference type="AlphaFoldDB" id="A0A8C4M983"/>